<dbReference type="InterPro" id="IPR052895">
    <property type="entry name" value="HetReg/Transcr_Mod"/>
</dbReference>
<evidence type="ECO:0000259" key="1">
    <source>
        <dbReference type="Pfam" id="PF06985"/>
    </source>
</evidence>
<dbReference type="EMBL" id="JOKZ01000020">
    <property type="protein sequence ID" value="KKP06722.1"/>
    <property type="molecule type" value="Genomic_DNA"/>
</dbReference>
<gene>
    <name evidence="2" type="ORF">THAR02_01211</name>
</gene>
<protein>
    <recommendedName>
        <fullName evidence="1">Heterokaryon incompatibility domain-containing protein</fullName>
    </recommendedName>
</protein>
<proteinExistence type="predicted"/>
<evidence type="ECO:0000313" key="2">
    <source>
        <dbReference type="EMBL" id="KKP06722.1"/>
    </source>
</evidence>
<dbReference type="OrthoDB" id="5571888at2759"/>
<dbReference type="Pfam" id="PF06985">
    <property type="entry name" value="HET"/>
    <property type="match status" value="1"/>
</dbReference>
<accession>A0A0G0A309</accession>
<organism evidence="2 3">
    <name type="scientific">Trichoderma harzianum</name>
    <name type="common">Hypocrea lixii</name>
    <dbReference type="NCBI Taxonomy" id="5544"/>
    <lineage>
        <taxon>Eukaryota</taxon>
        <taxon>Fungi</taxon>
        <taxon>Dikarya</taxon>
        <taxon>Ascomycota</taxon>
        <taxon>Pezizomycotina</taxon>
        <taxon>Sordariomycetes</taxon>
        <taxon>Hypocreomycetidae</taxon>
        <taxon>Hypocreales</taxon>
        <taxon>Hypocreaceae</taxon>
        <taxon>Trichoderma</taxon>
    </lineage>
</organism>
<reference evidence="3" key="1">
    <citation type="journal article" date="2015" name="Genome Announc.">
        <title>Draft whole-genome sequence of the biocontrol agent Trichoderma harzianum T6776.</title>
        <authorList>
            <person name="Baroncelli R."/>
            <person name="Piaggeschi G."/>
            <person name="Fiorini L."/>
            <person name="Bertolini E."/>
            <person name="Zapparata A."/>
            <person name="Pe M.E."/>
            <person name="Sarrocco S."/>
            <person name="Vannacci G."/>
        </authorList>
    </citation>
    <scope>NUCLEOTIDE SEQUENCE [LARGE SCALE GENOMIC DNA]</scope>
    <source>
        <strain evidence="3">T6776</strain>
    </source>
</reference>
<dbReference type="OMA" id="DTIEACS"/>
<dbReference type="AlphaFoldDB" id="A0A0G0A309"/>
<name>A0A0G0A309_TRIHA</name>
<dbReference type="PANTHER" id="PTHR24148:SF64">
    <property type="entry name" value="HETEROKARYON INCOMPATIBILITY DOMAIN-CONTAINING PROTEIN"/>
    <property type="match status" value="1"/>
</dbReference>
<dbReference type="Proteomes" id="UP000034112">
    <property type="component" value="Unassembled WGS sequence"/>
</dbReference>
<dbReference type="PANTHER" id="PTHR24148">
    <property type="entry name" value="ANKYRIN REPEAT DOMAIN-CONTAINING PROTEIN 39 HOMOLOG-RELATED"/>
    <property type="match status" value="1"/>
</dbReference>
<dbReference type="Pfam" id="PF26639">
    <property type="entry name" value="Het-6_barrel"/>
    <property type="match status" value="1"/>
</dbReference>
<evidence type="ECO:0000313" key="3">
    <source>
        <dbReference type="Proteomes" id="UP000034112"/>
    </source>
</evidence>
<dbReference type="InterPro" id="IPR010730">
    <property type="entry name" value="HET"/>
</dbReference>
<feature type="domain" description="Heterokaryon incompatibility" evidence="1">
    <location>
        <begin position="70"/>
        <end position="228"/>
    </location>
</feature>
<comment type="caution">
    <text evidence="2">The sequence shown here is derived from an EMBL/GenBank/DDBJ whole genome shotgun (WGS) entry which is preliminary data.</text>
</comment>
<sequence>MGDLDRFSDAPSVFIPQPCIANVSAEKLVYQYQPFQDNVSIRIFTLAPGKPSEPLRGTLEAIRIDEIGSYEAISYVWKEDGPPNCKYEIVITTDDDDDDERLLELTEGGNIFAALRRIRLPDRGRRIWADQICINQDDLDERSQQVQFMNRIYKDASHVLVWLGLDSNGEAISAFSLIHSLHKTFQNAGGESYARLADELGKEVKNNKKGLQSLTNRKWFRRGWIVQEIGTAAPATMFWGDAEIDWTILHRVCESLTDYHHLRKELNINTSDIKFLFQRFIEPDATSHHANRFNFIYELHRARSLNFTNDRDRIFAFLGHYSLTSTHFSSSDLASITPTYTMSVEQVYTDLAKRSLRGSQGDSALITLAAVQHPAGRLPSRDDWALAHSSGLPSWVPDWRTYQGFILSEPINPHRAHGSSKPKLQIDDDSALLRIHGVYVDTIEACSPRLKNKDFHGKSHMIESLWNEVCQKKSFNLDNNYRNGQEKAFFAFMQTLTNGCVQIAGREGIPYNEIPASRWLEQAAMYLVGALGDSSSVSLEIRTLAEEAKSKHEKEEWSRWANGASKNRIFARTESGYYVLGPAVMEKGDVVCVLFGGKLPFCLRPVGERYLLVGECYAHGLMEGEALDMMARGECFEKEFEIV</sequence>